<dbReference type="SMART" id="SM00353">
    <property type="entry name" value="HLH"/>
    <property type="match status" value="1"/>
</dbReference>
<dbReference type="GO" id="GO:0005634">
    <property type="term" value="C:nucleus"/>
    <property type="evidence" value="ECO:0007669"/>
    <property type="project" value="UniProtKB-SubCell"/>
</dbReference>
<evidence type="ECO:0000256" key="5">
    <source>
        <dbReference type="ARBA" id="ARBA00023242"/>
    </source>
</evidence>
<dbReference type="GO" id="GO:0046983">
    <property type="term" value="F:protein dimerization activity"/>
    <property type="evidence" value="ECO:0007669"/>
    <property type="project" value="InterPro"/>
</dbReference>
<accession>A0A1Y2ENF1</accession>
<dbReference type="STRING" id="106004.A0A1Y2ENF1"/>
<dbReference type="GO" id="GO:0000981">
    <property type="term" value="F:DNA-binding transcription factor activity, RNA polymerase II-specific"/>
    <property type="evidence" value="ECO:0007669"/>
    <property type="project" value="TreeGrafter"/>
</dbReference>
<feature type="region of interest" description="Disordered" evidence="6">
    <location>
        <begin position="192"/>
        <end position="329"/>
    </location>
</feature>
<dbReference type="PANTHER" id="PTHR45776:SF2">
    <property type="entry name" value="MIP04163P"/>
    <property type="match status" value="1"/>
</dbReference>
<dbReference type="AlphaFoldDB" id="A0A1Y2ENF1"/>
<dbReference type="Gene3D" id="4.10.280.10">
    <property type="entry name" value="Helix-loop-helix DNA-binding domain"/>
    <property type="match status" value="1"/>
</dbReference>
<protein>
    <submittedName>
        <fullName evidence="8">Helix-loop-helix DNA-binding domain-domain-containing protein</fullName>
    </submittedName>
</protein>
<dbReference type="InParanoid" id="A0A1Y2ENF1"/>
<feature type="compositionally biased region" description="Polar residues" evidence="6">
    <location>
        <begin position="209"/>
        <end position="225"/>
    </location>
</feature>
<keyword evidence="9" id="KW-1185">Reference proteome</keyword>
<evidence type="ECO:0000256" key="3">
    <source>
        <dbReference type="ARBA" id="ARBA00023125"/>
    </source>
</evidence>
<evidence type="ECO:0000256" key="6">
    <source>
        <dbReference type="SAM" id="MobiDB-lite"/>
    </source>
</evidence>
<dbReference type="InterPro" id="IPR036638">
    <property type="entry name" value="HLH_DNA-bd_sf"/>
</dbReference>
<keyword evidence="3 8" id="KW-0238">DNA-binding</keyword>
<feature type="domain" description="BHLH" evidence="7">
    <location>
        <begin position="426"/>
        <end position="537"/>
    </location>
</feature>
<dbReference type="OrthoDB" id="2538182at2759"/>
<keyword evidence="4" id="KW-0804">Transcription</keyword>
<feature type="region of interest" description="Disordered" evidence="6">
    <location>
        <begin position="565"/>
        <end position="614"/>
    </location>
</feature>
<dbReference type="EMBL" id="MCGR01000048">
    <property type="protein sequence ID" value="ORY73072.1"/>
    <property type="molecule type" value="Genomic_DNA"/>
</dbReference>
<comment type="subcellular location">
    <subcellularLocation>
        <location evidence="1">Nucleus</location>
    </subcellularLocation>
</comment>
<feature type="region of interest" description="Disordered" evidence="6">
    <location>
        <begin position="364"/>
        <end position="439"/>
    </location>
</feature>
<reference evidence="8 9" key="1">
    <citation type="submission" date="2016-07" db="EMBL/GenBank/DDBJ databases">
        <title>Pervasive Adenine N6-methylation of Active Genes in Fungi.</title>
        <authorList>
            <consortium name="DOE Joint Genome Institute"/>
            <person name="Mondo S.J."/>
            <person name="Dannebaum R.O."/>
            <person name="Kuo R.C."/>
            <person name="Labutti K."/>
            <person name="Haridas S."/>
            <person name="Kuo A."/>
            <person name="Salamov A."/>
            <person name="Ahrendt S.R."/>
            <person name="Lipzen A."/>
            <person name="Sullivan W."/>
            <person name="Andreopoulos W.B."/>
            <person name="Clum A."/>
            <person name="Lindquist E."/>
            <person name="Daum C."/>
            <person name="Ramamoorthy G.K."/>
            <person name="Gryganskyi A."/>
            <person name="Culley D."/>
            <person name="Magnuson J.K."/>
            <person name="James T.Y."/>
            <person name="O'Malley M.A."/>
            <person name="Stajich J.E."/>
            <person name="Spatafora J.W."/>
            <person name="Visel A."/>
            <person name="Grigoriev I.V."/>
        </authorList>
    </citation>
    <scope>NUCLEOTIDE SEQUENCE [LARGE SCALE GENOMIC DNA]</scope>
    <source>
        <strain evidence="8 9">62-1032</strain>
    </source>
</reference>
<feature type="compositionally biased region" description="Polar residues" evidence="6">
    <location>
        <begin position="250"/>
        <end position="261"/>
    </location>
</feature>
<feature type="compositionally biased region" description="Low complexity" evidence="6">
    <location>
        <begin position="143"/>
        <end position="160"/>
    </location>
</feature>
<evidence type="ECO:0000256" key="1">
    <source>
        <dbReference type="ARBA" id="ARBA00004123"/>
    </source>
</evidence>
<feature type="compositionally biased region" description="Basic and acidic residues" evidence="6">
    <location>
        <begin position="430"/>
        <end position="439"/>
    </location>
</feature>
<comment type="caution">
    <text evidence="8">The sequence shown here is derived from an EMBL/GenBank/DDBJ whole genome shotgun (WGS) entry which is preliminary data.</text>
</comment>
<keyword evidence="2" id="KW-0805">Transcription regulation</keyword>
<dbReference type="PROSITE" id="PS50888">
    <property type="entry name" value="BHLH"/>
    <property type="match status" value="1"/>
</dbReference>
<evidence type="ECO:0000256" key="2">
    <source>
        <dbReference type="ARBA" id="ARBA00023015"/>
    </source>
</evidence>
<dbReference type="SUPFAM" id="SSF47459">
    <property type="entry name" value="HLH, helix-loop-helix DNA-binding domain"/>
    <property type="match status" value="1"/>
</dbReference>
<dbReference type="GO" id="GO:0000978">
    <property type="term" value="F:RNA polymerase II cis-regulatory region sequence-specific DNA binding"/>
    <property type="evidence" value="ECO:0007669"/>
    <property type="project" value="TreeGrafter"/>
</dbReference>
<name>A0A1Y2ENF1_9BASI</name>
<sequence length="653" mass="66511">MSFSAQPHAAPIKLEGFDIPGSSAAPSPHAFSVDPAHLYGGAFGSQRVSSAPFYGGGSGAGFSDLDLDFETTLASLAQHGQHGANPFNPGSSQHSFGAAGSNGFLGNSNNFEQFGFHRIDKQQPQQHPPPPTSYPAGQQPPHTAASSLPPYLASSTSNAPSLPPFGAPPSPHDSRSPSVVLSPQAMDLFGNVVSPAPVSQDSPGGEFGSYSSVGDSFAQNQASQLSTSSSTSTSRRRQSPPEQPSEQRGRATSRSKSSGSANGVGKAPPSRVRSRSARRNATGAAYQAMGTGGAAQQATAAASASSAASSSSAIGIPGTSSTSSAPNHHHPLAMSMPAYTNGGAGAGMPASWYASGQALGLGGTSATVGDLDPTGWKPSEEQKGPGLVPASAPTLGAAKKGKAALDDVPEDATSKQAALLTEKRRKRRESHNAVERRRRDNINDRITELASLLPEILLEQASNGNEDVPGSPGTPLTAMLSPAPGTIPLPALGTSPATPTLLAGAHMAQGAGAAAAAAAKPNKGIILAKSVEYIRYLQQLVELHAQRNTELERLIHELRINPSAGGASYPQQGGPGSTTSFETSSGMNSGAGTSDARSPAEGNQHMSASMASSHFGDPNFNENFMNAAASGGFADGGNWGILTTPKEEDMDES</sequence>
<feature type="region of interest" description="Disordered" evidence="6">
    <location>
        <begin position="121"/>
        <end position="179"/>
    </location>
</feature>
<feature type="region of interest" description="Disordered" evidence="6">
    <location>
        <begin position="80"/>
        <end position="103"/>
    </location>
</feature>
<evidence type="ECO:0000313" key="9">
    <source>
        <dbReference type="Proteomes" id="UP000193467"/>
    </source>
</evidence>
<dbReference type="PANTHER" id="PTHR45776">
    <property type="entry name" value="MIP04163P"/>
    <property type="match status" value="1"/>
</dbReference>
<evidence type="ECO:0000256" key="4">
    <source>
        <dbReference type="ARBA" id="ARBA00023163"/>
    </source>
</evidence>
<feature type="compositionally biased region" description="Pro residues" evidence="6">
    <location>
        <begin position="161"/>
        <end position="171"/>
    </location>
</feature>
<dbReference type="Pfam" id="PF00010">
    <property type="entry name" value="HLH"/>
    <property type="match status" value="1"/>
</dbReference>
<proteinExistence type="predicted"/>
<feature type="compositionally biased region" description="Polar residues" evidence="6">
    <location>
        <begin position="577"/>
        <end position="596"/>
    </location>
</feature>
<dbReference type="InterPro" id="IPR011598">
    <property type="entry name" value="bHLH_dom"/>
</dbReference>
<feature type="compositionally biased region" description="Low complexity" evidence="6">
    <location>
        <begin position="279"/>
        <end position="325"/>
    </location>
</feature>
<gene>
    <name evidence="8" type="ORF">BCR35DRAFT_307333</name>
</gene>
<dbReference type="Proteomes" id="UP000193467">
    <property type="component" value="Unassembled WGS sequence"/>
</dbReference>
<evidence type="ECO:0000259" key="7">
    <source>
        <dbReference type="PROSITE" id="PS50888"/>
    </source>
</evidence>
<evidence type="ECO:0000313" key="8">
    <source>
        <dbReference type="EMBL" id="ORY73072.1"/>
    </source>
</evidence>
<keyword evidence="5" id="KW-0539">Nucleus</keyword>
<organism evidence="8 9">
    <name type="scientific">Leucosporidium creatinivorum</name>
    <dbReference type="NCBI Taxonomy" id="106004"/>
    <lineage>
        <taxon>Eukaryota</taxon>
        <taxon>Fungi</taxon>
        <taxon>Dikarya</taxon>
        <taxon>Basidiomycota</taxon>
        <taxon>Pucciniomycotina</taxon>
        <taxon>Microbotryomycetes</taxon>
        <taxon>Leucosporidiales</taxon>
        <taxon>Leucosporidium</taxon>
    </lineage>
</organism>